<dbReference type="EMBL" id="CP120863">
    <property type="protein sequence ID" value="WFE90380.1"/>
    <property type="molecule type" value="Genomic_DNA"/>
</dbReference>
<feature type="signal peptide" evidence="1">
    <location>
        <begin position="1"/>
        <end position="37"/>
    </location>
</feature>
<proteinExistence type="predicted"/>
<gene>
    <name evidence="2" type="ORF">K1718_03240</name>
</gene>
<sequence length="292" mass="31640">MTSFRESAAFLKECHLRAGVRAAFAASAMWLSSAAGAADTFLPDSQGAAQSCLDASSSSISVRYDDQDRHFYAESGERFFAGELRFGSGVSSAEDRAQLAFIESGEDLEAVPLGPVNRWGLVPAWIIRTDEHGSSLLQAELLGEGGALFAPQHSSGRCAHILRGLERDARKADVGLWRENAPQVVFSTEAPKTFNGMSGYYVIARGRVVSLGKTRTTRYLNFGNYWKTDFTATLKVSDEEAFNAALAQSGWDVDALTGRAVELRGTVQEKDGPHIALHHPEQLVVLESAPLN</sequence>
<dbReference type="SUPFAM" id="SSF50199">
    <property type="entry name" value="Staphylococcal nuclease"/>
    <property type="match status" value="1"/>
</dbReference>
<reference evidence="2 3" key="1">
    <citation type="submission" date="2023-03" db="EMBL/GenBank/DDBJ databases">
        <title>Roseibium porphyridii sp. nov. and Roseibium rhodosorbium sp. nov. isolated from marine algae, Porphyridium cruentum and Rhodosorus marinus, respectively.</title>
        <authorList>
            <person name="Lee M.W."/>
            <person name="Choi B.J."/>
            <person name="Lee J.K."/>
            <person name="Choi D.G."/>
            <person name="Baek J.H."/>
            <person name="Bayburt H."/>
            <person name="Kim J.M."/>
            <person name="Han D.M."/>
            <person name="Kim K.H."/>
            <person name="Jeon C.O."/>
        </authorList>
    </citation>
    <scope>NUCLEOTIDE SEQUENCE [LARGE SCALE GENOMIC DNA]</scope>
    <source>
        <strain evidence="2 3">KMA01</strain>
    </source>
</reference>
<evidence type="ECO:0000313" key="2">
    <source>
        <dbReference type="EMBL" id="WFE90380.1"/>
    </source>
</evidence>
<organism evidence="2 3">
    <name type="scientific">Roseibium porphyridii</name>
    <dbReference type="NCBI Taxonomy" id="2866279"/>
    <lineage>
        <taxon>Bacteria</taxon>
        <taxon>Pseudomonadati</taxon>
        <taxon>Pseudomonadota</taxon>
        <taxon>Alphaproteobacteria</taxon>
        <taxon>Hyphomicrobiales</taxon>
        <taxon>Stappiaceae</taxon>
        <taxon>Roseibium</taxon>
    </lineage>
</organism>
<dbReference type="Proteomes" id="UP001209803">
    <property type="component" value="Chromosome"/>
</dbReference>
<feature type="chain" id="PRO_5045426606" description="Nuclease" evidence="1">
    <location>
        <begin position="38"/>
        <end position="292"/>
    </location>
</feature>
<name>A0ABY8FAV1_9HYPH</name>
<keyword evidence="1" id="KW-0732">Signal</keyword>
<evidence type="ECO:0000313" key="3">
    <source>
        <dbReference type="Proteomes" id="UP001209803"/>
    </source>
</evidence>
<evidence type="ECO:0008006" key="4">
    <source>
        <dbReference type="Google" id="ProtNLM"/>
    </source>
</evidence>
<dbReference type="InterPro" id="IPR035437">
    <property type="entry name" value="SNase_OB-fold_sf"/>
</dbReference>
<protein>
    <recommendedName>
        <fullName evidence="4">Nuclease</fullName>
    </recommendedName>
</protein>
<accession>A0ABY8FAV1</accession>
<keyword evidence="3" id="KW-1185">Reference proteome</keyword>
<dbReference type="RefSeq" id="WP_265679763.1">
    <property type="nucleotide sequence ID" value="NZ_CP120863.1"/>
</dbReference>
<evidence type="ECO:0000256" key="1">
    <source>
        <dbReference type="SAM" id="SignalP"/>
    </source>
</evidence>